<dbReference type="eggNOG" id="COG5340">
    <property type="taxonomic scope" value="Bacteria"/>
</dbReference>
<dbReference type="RefSeq" id="WP_009481008.1">
    <property type="nucleotide sequence ID" value="NZ_BAFE01000003.1"/>
</dbReference>
<reference evidence="3 4" key="1">
    <citation type="submission" date="2012-02" db="EMBL/GenBank/DDBJ databases">
        <title>Whole genome shotgun sequence of Mobilicoccus pelagius NBRC 104925.</title>
        <authorList>
            <person name="Yoshida Y."/>
            <person name="Hosoyama A."/>
            <person name="Tsuchikane K."/>
            <person name="Katsumata H."/>
            <person name="Yamazaki S."/>
            <person name="Fujita N."/>
        </authorList>
    </citation>
    <scope>NUCLEOTIDE SEQUENCE [LARGE SCALE GENOMIC DNA]</scope>
    <source>
        <strain evidence="3 4">NBRC 104925</strain>
    </source>
</reference>
<dbReference type="Pfam" id="PF13338">
    <property type="entry name" value="AbiEi_4"/>
    <property type="match status" value="1"/>
</dbReference>
<accession>H5UN02</accession>
<feature type="region of interest" description="Disordered" evidence="1">
    <location>
        <begin position="1"/>
        <end position="37"/>
    </location>
</feature>
<feature type="compositionally biased region" description="Polar residues" evidence="1">
    <location>
        <begin position="1"/>
        <end position="12"/>
    </location>
</feature>
<gene>
    <name evidence="3" type="ORF">MOPEL_003_01350</name>
</gene>
<dbReference type="AlphaFoldDB" id="H5UN02"/>
<keyword evidence="4" id="KW-1185">Reference proteome</keyword>
<evidence type="ECO:0000313" key="3">
    <source>
        <dbReference type="EMBL" id="GAB47110.1"/>
    </source>
</evidence>
<dbReference type="InterPro" id="IPR025159">
    <property type="entry name" value="AbiEi_N"/>
</dbReference>
<feature type="domain" description="AbiEi antitoxin N-terminal" evidence="2">
    <location>
        <begin position="49"/>
        <end position="84"/>
    </location>
</feature>
<organism evidence="3 4">
    <name type="scientific">Mobilicoccus pelagius NBRC 104925</name>
    <dbReference type="NCBI Taxonomy" id="1089455"/>
    <lineage>
        <taxon>Bacteria</taxon>
        <taxon>Bacillati</taxon>
        <taxon>Actinomycetota</taxon>
        <taxon>Actinomycetes</taxon>
        <taxon>Micrococcales</taxon>
        <taxon>Dermatophilaceae</taxon>
        <taxon>Mobilicoccus</taxon>
    </lineage>
</organism>
<dbReference type="EMBL" id="BAFE01000003">
    <property type="protein sequence ID" value="GAB47110.1"/>
    <property type="molecule type" value="Genomic_DNA"/>
</dbReference>
<sequence>MQEIARSSTPGESDSDDSLRSGDPGDMSVAAPSPHLTPLLDALTTGDEGVFSAEQARDAGVSHAQLQRLMRHGLVVRVTHGWYARRDAALDSRELHRRRSVAIQRRLGSAVLSHHSALVAMSLPAFAADHGTVHLTYRTGQVHRRRQGCVIHRGDASTIDLPDTATTVRCADAVVQAGLAHPLAALVAADEALRTRRATTAQLEDSLDRYARRPTAKAVATALTHADARSESPAETLARYALTVLGHTPTPQYEITTAGHTYRADLALDDGLLIEIDGLLKYRTDDGDPRTPADIVEAEKDREADLVRAGHRLLRLTWKQIVTPDGGLRYDNLAQLLAAARSGGHAIGHLP</sequence>
<dbReference type="Proteomes" id="UP000004367">
    <property type="component" value="Unassembled WGS sequence"/>
</dbReference>
<evidence type="ECO:0000256" key="1">
    <source>
        <dbReference type="SAM" id="MobiDB-lite"/>
    </source>
</evidence>
<comment type="caution">
    <text evidence="3">The sequence shown here is derived from an EMBL/GenBank/DDBJ whole genome shotgun (WGS) entry which is preliminary data.</text>
</comment>
<evidence type="ECO:0000259" key="2">
    <source>
        <dbReference type="Pfam" id="PF13338"/>
    </source>
</evidence>
<protein>
    <recommendedName>
        <fullName evidence="2">AbiEi antitoxin N-terminal domain-containing protein</fullName>
    </recommendedName>
</protein>
<proteinExistence type="predicted"/>
<name>H5UN02_9MICO</name>
<evidence type="ECO:0000313" key="4">
    <source>
        <dbReference type="Proteomes" id="UP000004367"/>
    </source>
</evidence>
<dbReference type="STRING" id="1089455.MOPEL_003_01350"/>